<evidence type="ECO:0000256" key="7">
    <source>
        <dbReference type="RuleBase" id="RU361139"/>
    </source>
</evidence>
<gene>
    <name evidence="10" type="primary">LOC115209657</name>
</gene>
<dbReference type="Gene3D" id="3.40.50.970">
    <property type="match status" value="1"/>
</dbReference>
<evidence type="ECO:0000256" key="6">
    <source>
        <dbReference type="ARBA" id="ARBA00051231"/>
    </source>
</evidence>
<dbReference type="PANTHER" id="PTHR11516:SF60">
    <property type="entry name" value="PYRUVATE DEHYDROGENASE E1 COMPONENT SUBUNIT ALPHA"/>
    <property type="match status" value="1"/>
</dbReference>
<sequence length="387" mass="42630">MLALQCASKGLSQFQGILGVALRFSSSLADEATFDLQPFKLHKLESGPSTTATLTRDDALTYYKQMQVIRRMETAAGNLYKSKIIRGFCHLYSGQEACCVGMESAIERDDPVITAYRAHGWTYMRGVSLVGVLSELTGRKTGCAQGKGGSMHMYNYNFFGGNGIVGAQVPLGAGIGFALKYQKKPNIVVALYGDGAANQGQLFETYNLAKLWNIPIIFVCENNGYGMGTSVDRAAASTDYYTRGDYVPGIWVDGMDVLAVREATRFARRYALKQGPILLECVTYRYHGHSMSDPGTSYRTRAEIQEVREKRDPISALKERMLSNNLAAADELKKIDLGVRKEVDVAVTAAKADPELPIEELYTHVYKNPPSGMKIRGCDNYSYNATM</sequence>
<comment type="catalytic activity">
    <reaction evidence="6 7">
        <text>N(6)-[(R)-lipoyl]-L-lysyl-[protein] + pyruvate + H(+) = N(6)-[(R)-S(8)-acetyldihydrolipoyl]-L-lysyl-[protein] + CO2</text>
        <dbReference type="Rhea" id="RHEA:19189"/>
        <dbReference type="Rhea" id="RHEA-COMP:10474"/>
        <dbReference type="Rhea" id="RHEA-COMP:10478"/>
        <dbReference type="ChEBI" id="CHEBI:15361"/>
        <dbReference type="ChEBI" id="CHEBI:15378"/>
        <dbReference type="ChEBI" id="CHEBI:16526"/>
        <dbReference type="ChEBI" id="CHEBI:83099"/>
        <dbReference type="ChEBI" id="CHEBI:83111"/>
        <dbReference type="EC" id="1.2.4.1"/>
    </reaction>
</comment>
<evidence type="ECO:0000259" key="8">
    <source>
        <dbReference type="Pfam" id="PF00676"/>
    </source>
</evidence>
<dbReference type="InterPro" id="IPR029061">
    <property type="entry name" value="THDP-binding"/>
</dbReference>
<evidence type="ECO:0000256" key="5">
    <source>
        <dbReference type="ARBA" id="ARBA00023317"/>
    </source>
</evidence>
<evidence type="ECO:0000313" key="10">
    <source>
        <dbReference type="RefSeq" id="XP_029633984.1"/>
    </source>
</evidence>
<comment type="function">
    <text evidence="7">The pyruvate dehydrogenase complex catalyzes the overall conversion of pyruvate to acetyl-CoA and CO(2).</text>
</comment>
<keyword evidence="5 7" id="KW-0670">Pyruvate</keyword>
<dbReference type="PANTHER" id="PTHR11516">
    <property type="entry name" value="PYRUVATE DEHYDROGENASE E1 COMPONENT, ALPHA SUBUNIT BACTERIAL AND ORGANELLAR"/>
    <property type="match status" value="1"/>
</dbReference>
<organism evidence="9 10">
    <name type="scientific">Octopus sinensis</name>
    <name type="common">East Asian common octopus</name>
    <dbReference type="NCBI Taxonomy" id="2607531"/>
    <lineage>
        <taxon>Eukaryota</taxon>
        <taxon>Metazoa</taxon>
        <taxon>Spiralia</taxon>
        <taxon>Lophotrochozoa</taxon>
        <taxon>Mollusca</taxon>
        <taxon>Cephalopoda</taxon>
        <taxon>Coleoidea</taxon>
        <taxon>Octopodiformes</taxon>
        <taxon>Octopoda</taxon>
        <taxon>Incirrata</taxon>
        <taxon>Octopodidae</taxon>
        <taxon>Octopus</taxon>
    </lineage>
</organism>
<dbReference type="FunFam" id="3.40.50.970:FF:000013">
    <property type="entry name" value="Pyruvate dehydrogenase E1 component subunit alpha"/>
    <property type="match status" value="1"/>
</dbReference>
<dbReference type="Proteomes" id="UP000515154">
    <property type="component" value="Linkage group LG3"/>
</dbReference>
<dbReference type="KEGG" id="osn:115209657"/>
<evidence type="ECO:0000313" key="9">
    <source>
        <dbReference type="Proteomes" id="UP000515154"/>
    </source>
</evidence>
<dbReference type="InterPro" id="IPR017597">
    <property type="entry name" value="Pyrv_DH_E1_asu_subgrp-y"/>
</dbReference>
<evidence type="ECO:0000256" key="3">
    <source>
        <dbReference type="ARBA" id="ARBA00023002"/>
    </source>
</evidence>
<dbReference type="GO" id="GO:0004739">
    <property type="term" value="F:pyruvate dehydrogenase (acetyl-transferring) activity"/>
    <property type="evidence" value="ECO:0007669"/>
    <property type="project" value="UniProtKB-UniRule"/>
</dbReference>
<keyword evidence="4 7" id="KW-0786">Thiamine pyrophosphate</keyword>
<dbReference type="NCBIfam" id="TIGR03182">
    <property type="entry name" value="PDH_E1_alph_y"/>
    <property type="match status" value="1"/>
</dbReference>
<accession>A0A6P7S6Q6</accession>
<reference evidence="10" key="1">
    <citation type="submission" date="2025-08" db="UniProtKB">
        <authorList>
            <consortium name="RefSeq"/>
        </authorList>
    </citation>
    <scope>IDENTIFICATION</scope>
</reference>
<evidence type="ECO:0000256" key="4">
    <source>
        <dbReference type="ARBA" id="ARBA00023052"/>
    </source>
</evidence>
<evidence type="ECO:0000256" key="1">
    <source>
        <dbReference type="ARBA" id="ARBA00001964"/>
    </source>
</evidence>
<evidence type="ECO:0000256" key="2">
    <source>
        <dbReference type="ARBA" id="ARBA00022946"/>
    </source>
</evidence>
<name>A0A6P7S6Q6_9MOLL</name>
<proteinExistence type="predicted"/>
<dbReference type="EC" id="1.2.4.1" evidence="7"/>
<dbReference type="InterPro" id="IPR050642">
    <property type="entry name" value="PDH_E1_Alpha_Subunit"/>
</dbReference>
<dbReference type="InterPro" id="IPR001017">
    <property type="entry name" value="DH_E1"/>
</dbReference>
<keyword evidence="3 7" id="KW-0560">Oxidoreductase</keyword>
<dbReference type="Pfam" id="PF00676">
    <property type="entry name" value="E1_dh"/>
    <property type="match status" value="1"/>
</dbReference>
<keyword evidence="2" id="KW-0809">Transit peptide</keyword>
<dbReference type="SUPFAM" id="SSF52518">
    <property type="entry name" value="Thiamin diphosphate-binding fold (THDP-binding)"/>
    <property type="match status" value="1"/>
</dbReference>
<dbReference type="RefSeq" id="XP_029633984.1">
    <property type="nucleotide sequence ID" value="XM_029778124.2"/>
</dbReference>
<dbReference type="AlphaFoldDB" id="A0A6P7S6Q6"/>
<keyword evidence="9" id="KW-1185">Reference proteome</keyword>
<feature type="domain" description="Dehydrogenase E1 component" evidence="8">
    <location>
        <begin position="65"/>
        <end position="358"/>
    </location>
</feature>
<dbReference type="GO" id="GO:0006086">
    <property type="term" value="P:pyruvate decarboxylation to acetyl-CoA"/>
    <property type="evidence" value="ECO:0007669"/>
    <property type="project" value="InterPro"/>
</dbReference>
<protein>
    <recommendedName>
        <fullName evidence="7">Pyruvate dehydrogenase E1 component subunit alpha</fullName>
        <ecNumber evidence="7">1.2.4.1</ecNumber>
    </recommendedName>
</protein>
<dbReference type="CDD" id="cd02000">
    <property type="entry name" value="TPP_E1_PDC_ADC_BCADC"/>
    <property type="match status" value="1"/>
</dbReference>
<comment type="cofactor">
    <cofactor evidence="1 7">
        <name>thiamine diphosphate</name>
        <dbReference type="ChEBI" id="CHEBI:58937"/>
    </cofactor>
</comment>